<dbReference type="SUPFAM" id="SSF52768">
    <property type="entry name" value="Arginase/deacetylase"/>
    <property type="match status" value="1"/>
</dbReference>
<dbReference type="EMBL" id="ACFL01000301">
    <property type="protein sequence ID" value="EEU05582.1"/>
    <property type="molecule type" value="Genomic_DNA"/>
</dbReference>
<evidence type="ECO:0000313" key="5">
    <source>
        <dbReference type="EMBL" id="EEU05582.1"/>
    </source>
</evidence>
<dbReference type="InterPro" id="IPR023696">
    <property type="entry name" value="Ureohydrolase_dom_sf"/>
</dbReference>
<dbReference type="GO" id="GO:0004053">
    <property type="term" value="F:arginase activity"/>
    <property type="evidence" value="ECO:0007669"/>
    <property type="project" value="TreeGrafter"/>
</dbReference>
<evidence type="ECO:0000313" key="6">
    <source>
        <dbReference type="Proteomes" id="UP000008073"/>
    </source>
</evidence>
<dbReference type="OrthoDB" id="9992747at2759"/>
<keyword evidence="2" id="KW-0378">Hydrolase</keyword>
<dbReference type="GO" id="GO:0005634">
    <property type="term" value="C:nucleus"/>
    <property type="evidence" value="ECO:0007669"/>
    <property type="project" value="TreeGrafter"/>
</dbReference>
<dbReference type="Pfam" id="PF00491">
    <property type="entry name" value="Arginase"/>
    <property type="match status" value="1"/>
</dbReference>
<dbReference type="PANTHER" id="PTHR43782:SF3">
    <property type="entry name" value="ARGINASE"/>
    <property type="match status" value="1"/>
</dbReference>
<keyword evidence="1" id="KW-0479">Metal-binding</keyword>
<dbReference type="GO" id="GO:0080090">
    <property type="term" value="P:regulation of primary metabolic process"/>
    <property type="evidence" value="ECO:0007669"/>
    <property type="project" value="UniProtKB-ARBA"/>
</dbReference>
<evidence type="ECO:0008006" key="7">
    <source>
        <dbReference type="Google" id="ProtNLM"/>
    </source>
</evidence>
<dbReference type="CDD" id="cd09999">
    <property type="entry name" value="Arginase-like_1"/>
    <property type="match status" value="1"/>
</dbReference>
<evidence type="ECO:0000256" key="4">
    <source>
        <dbReference type="PROSITE-ProRule" id="PRU00742"/>
    </source>
</evidence>
<reference evidence="5 6" key="1">
    <citation type="journal article" date="2009" name="Genome Res.">
        <title>Genome structure of a Saccharomyces cerevisiae strain widely used in bioethanol production.</title>
        <authorList>
            <person name="Argueso J.L."/>
            <person name="Carazzolle M.F."/>
            <person name="Mieczkowski P.A."/>
            <person name="Duarte F.M."/>
            <person name="Netto O.V."/>
            <person name="Missawa S.K."/>
            <person name="Galzerani F."/>
            <person name="Costa G.G."/>
            <person name="Vidal R.O."/>
            <person name="Noronha M.F."/>
            <person name="Dominska M."/>
            <person name="Andrietta M.G."/>
            <person name="Andrietta S.R."/>
            <person name="Cunha A.F."/>
            <person name="Gomes L.H."/>
            <person name="Tavares F.C."/>
            <person name="Alcarde A.R."/>
            <person name="Dietrich F.S."/>
            <person name="McCusker J.H."/>
            <person name="Petes T.D."/>
            <person name="Pereira G.A."/>
        </authorList>
    </citation>
    <scope>NUCLEOTIDE SEQUENCE [LARGE SCALE GENOMIC DNA]</scope>
    <source>
        <strain evidence="5 6">JAY291</strain>
    </source>
</reference>
<keyword evidence="3" id="KW-0464">Manganese</keyword>
<accession>C7GUD9</accession>
<comment type="similarity">
    <text evidence="4">Belongs to the arginase family.</text>
</comment>
<organism evidence="5 6">
    <name type="scientific">Saccharomyces cerevisiae (strain JAY291)</name>
    <name type="common">Baker's yeast</name>
    <dbReference type="NCBI Taxonomy" id="574961"/>
    <lineage>
        <taxon>Eukaryota</taxon>
        <taxon>Fungi</taxon>
        <taxon>Dikarya</taxon>
        <taxon>Ascomycota</taxon>
        <taxon>Saccharomycotina</taxon>
        <taxon>Saccharomycetes</taxon>
        <taxon>Saccharomycetales</taxon>
        <taxon>Saccharomycetaceae</taxon>
        <taxon>Saccharomyces</taxon>
    </lineage>
</organism>
<sequence>MSASSIVRVVFPQWQGGNNSAYRLGGELLSWLAPKSNSKVIEVDVPATSEKVKLENGIVGREVLIAQAEQVANELEKCTPDKVVVFGGDCLVDLAPFNYLSEKYKEKLGILWIDAHPDVMTKEEYENAHAHVLGLLMGNGDAEFRKLVKRTVDPARVMIAGINKPSDYEKKFLASHGIRTASPDQVKSGNEEIEKWIKEEGITHLAIHWDLDSLDPKYFRSILFAKPDADEKFFEGVGRGELKLLDVVNLMNRASQHATVVGVGIAEHIPWDSINLKEALAKLPLLSE</sequence>
<dbReference type="GO" id="GO:0005829">
    <property type="term" value="C:cytosol"/>
    <property type="evidence" value="ECO:0007669"/>
    <property type="project" value="TreeGrafter"/>
</dbReference>
<dbReference type="InterPro" id="IPR006035">
    <property type="entry name" value="Ureohydrolase"/>
</dbReference>
<proteinExistence type="inferred from homology"/>
<comment type="caution">
    <text evidence="5">The sequence shown here is derived from an EMBL/GenBank/DDBJ whole genome shotgun (WGS) entry which is preliminary data.</text>
</comment>
<evidence type="ECO:0000256" key="1">
    <source>
        <dbReference type="ARBA" id="ARBA00022723"/>
    </source>
</evidence>
<evidence type="ECO:0000256" key="2">
    <source>
        <dbReference type="ARBA" id="ARBA00022801"/>
    </source>
</evidence>
<dbReference type="GO" id="GO:0030145">
    <property type="term" value="F:manganese ion binding"/>
    <property type="evidence" value="ECO:0007669"/>
    <property type="project" value="TreeGrafter"/>
</dbReference>
<protein>
    <recommendedName>
        <fullName evidence="7">Arginase</fullName>
    </recommendedName>
</protein>
<dbReference type="AlphaFoldDB" id="C7GUD9"/>
<dbReference type="Proteomes" id="UP000008073">
    <property type="component" value="Unassembled WGS sequence"/>
</dbReference>
<gene>
    <name evidence="5" type="ORF">C1Q_05658</name>
</gene>
<evidence type="ECO:0000256" key="3">
    <source>
        <dbReference type="ARBA" id="ARBA00023211"/>
    </source>
</evidence>
<name>C7GUD9_YEAS2</name>
<dbReference type="PROSITE" id="PS51409">
    <property type="entry name" value="ARGINASE_2"/>
    <property type="match status" value="1"/>
</dbReference>
<dbReference type="PANTHER" id="PTHR43782">
    <property type="entry name" value="ARGINASE"/>
    <property type="match status" value="1"/>
</dbReference>
<dbReference type="Gene3D" id="3.40.800.10">
    <property type="entry name" value="Ureohydrolase domain"/>
    <property type="match status" value="1"/>
</dbReference>